<evidence type="ECO:0000256" key="1">
    <source>
        <dbReference type="SAM" id="MobiDB-lite"/>
    </source>
</evidence>
<keyword evidence="3" id="KW-1185">Reference proteome</keyword>
<feature type="compositionally biased region" description="Polar residues" evidence="1">
    <location>
        <begin position="76"/>
        <end position="86"/>
    </location>
</feature>
<dbReference type="Proteomes" id="UP000276133">
    <property type="component" value="Unassembled WGS sequence"/>
</dbReference>
<comment type="caution">
    <text evidence="2">The sequence shown here is derived from an EMBL/GenBank/DDBJ whole genome shotgun (WGS) entry which is preliminary data.</text>
</comment>
<dbReference type="EMBL" id="REGN01010320">
    <property type="protein sequence ID" value="RMZ99263.1"/>
    <property type="molecule type" value="Genomic_DNA"/>
</dbReference>
<evidence type="ECO:0008006" key="4">
    <source>
        <dbReference type="Google" id="ProtNLM"/>
    </source>
</evidence>
<evidence type="ECO:0000313" key="3">
    <source>
        <dbReference type="Proteomes" id="UP000276133"/>
    </source>
</evidence>
<gene>
    <name evidence="2" type="ORF">BpHYR1_046248</name>
</gene>
<dbReference type="OrthoDB" id="10068564at2759"/>
<dbReference type="AlphaFoldDB" id="A0A3M7PJU1"/>
<reference evidence="2 3" key="1">
    <citation type="journal article" date="2018" name="Sci. Rep.">
        <title>Genomic signatures of local adaptation to the degree of environmental predictability in rotifers.</title>
        <authorList>
            <person name="Franch-Gras L."/>
            <person name="Hahn C."/>
            <person name="Garcia-Roger E.M."/>
            <person name="Carmona M.J."/>
            <person name="Serra M."/>
            <person name="Gomez A."/>
        </authorList>
    </citation>
    <scope>NUCLEOTIDE SEQUENCE [LARGE SCALE GENOMIC DNA]</scope>
    <source>
        <strain evidence="2">HYR1</strain>
    </source>
</reference>
<feature type="region of interest" description="Disordered" evidence="1">
    <location>
        <begin position="76"/>
        <end position="145"/>
    </location>
</feature>
<protein>
    <recommendedName>
        <fullName evidence="4">Retrovirus-related Pol poly from transposon</fullName>
    </recommendedName>
</protein>
<accession>A0A3M7PJU1</accession>
<evidence type="ECO:0000313" key="2">
    <source>
        <dbReference type="EMBL" id="RMZ99263.1"/>
    </source>
</evidence>
<organism evidence="2 3">
    <name type="scientific">Brachionus plicatilis</name>
    <name type="common">Marine rotifer</name>
    <name type="synonym">Brachionus muelleri</name>
    <dbReference type="NCBI Taxonomy" id="10195"/>
    <lineage>
        <taxon>Eukaryota</taxon>
        <taxon>Metazoa</taxon>
        <taxon>Spiralia</taxon>
        <taxon>Gnathifera</taxon>
        <taxon>Rotifera</taxon>
        <taxon>Eurotatoria</taxon>
        <taxon>Monogononta</taxon>
        <taxon>Pseudotrocha</taxon>
        <taxon>Ploima</taxon>
        <taxon>Brachionidae</taxon>
        <taxon>Brachionus</taxon>
    </lineage>
</organism>
<name>A0A3M7PJU1_BRAPC</name>
<sequence>MKLYNDQKLKAQVSSFKVGDVVLLKWKRSRKSDSLLDPHPFKIVKINGSMVTLERNGCVLTQGSRVLQDILFDKQSQVKQEQQTENYFDKAEEEEEGSGNKESANDTAEFETGNEDCSMTEGTEQALDESKDCGEFQVEESSLSREKRIVKKPIRYGDPVEHGTRAYRKQLKS</sequence>
<proteinExistence type="predicted"/>